<keyword evidence="4" id="KW-1185">Reference proteome</keyword>
<dbReference type="PANTHER" id="PTHR36834:SF1">
    <property type="entry name" value="INTEGRAL MEMBRANE PROTEIN"/>
    <property type="match status" value="1"/>
</dbReference>
<dbReference type="InterPro" id="IPR006976">
    <property type="entry name" value="VanZ-like"/>
</dbReference>
<name>A0A2W1NC69_PAEXE</name>
<comment type="caution">
    <text evidence="3">The sequence shown here is derived from an EMBL/GenBank/DDBJ whole genome shotgun (WGS) entry which is preliminary data.</text>
</comment>
<evidence type="ECO:0000313" key="4">
    <source>
        <dbReference type="Proteomes" id="UP000214746"/>
    </source>
</evidence>
<dbReference type="InterPro" id="IPR053150">
    <property type="entry name" value="Teicoplanin_resist-assoc"/>
</dbReference>
<feature type="domain" description="VanZ-like" evidence="2">
    <location>
        <begin position="18"/>
        <end position="136"/>
    </location>
</feature>
<sequence>MPSALRKQLLSLAAWISLISYSLFMMYWLFIGFSREHRSGYMYNLIPFKTINNYITEYHHYNFHTWAINLFGNVAAFMPFGFLVPLLFPRFAKANRLTALFLLVLVLIEALQFAAQVGSFDVDDIILNMVGVWLGTIPHVKTRLKRRQVRPEQGRGNNTKIL</sequence>
<dbReference type="PANTHER" id="PTHR36834">
    <property type="entry name" value="MEMBRANE PROTEIN-RELATED"/>
    <property type="match status" value="1"/>
</dbReference>
<evidence type="ECO:0000313" key="3">
    <source>
        <dbReference type="EMBL" id="PZE22067.1"/>
    </source>
</evidence>
<organism evidence="3 4">
    <name type="scientific">Paenibacillus xerothermodurans</name>
    <dbReference type="NCBI Taxonomy" id="1977292"/>
    <lineage>
        <taxon>Bacteria</taxon>
        <taxon>Bacillati</taxon>
        <taxon>Bacillota</taxon>
        <taxon>Bacilli</taxon>
        <taxon>Bacillales</taxon>
        <taxon>Paenibacillaceae</taxon>
        <taxon>Paenibacillus</taxon>
    </lineage>
</organism>
<accession>A0A2W1NC69</accession>
<gene>
    <name evidence="3" type="ORF">CBW46_006640</name>
</gene>
<dbReference type="Proteomes" id="UP000214746">
    <property type="component" value="Unassembled WGS sequence"/>
</dbReference>
<feature type="transmembrane region" description="Helical" evidence="1">
    <location>
        <begin position="100"/>
        <end position="119"/>
    </location>
</feature>
<evidence type="ECO:0000256" key="1">
    <source>
        <dbReference type="SAM" id="Phobius"/>
    </source>
</evidence>
<dbReference type="AlphaFoldDB" id="A0A2W1NC69"/>
<keyword evidence="1" id="KW-0472">Membrane</keyword>
<dbReference type="Pfam" id="PF04892">
    <property type="entry name" value="VanZ"/>
    <property type="match status" value="1"/>
</dbReference>
<keyword evidence="1" id="KW-0812">Transmembrane</keyword>
<evidence type="ECO:0000259" key="2">
    <source>
        <dbReference type="Pfam" id="PF04892"/>
    </source>
</evidence>
<dbReference type="RefSeq" id="WP_089199210.1">
    <property type="nucleotide sequence ID" value="NZ_NHRJ02000002.1"/>
</dbReference>
<feature type="transmembrane region" description="Helical" evidence="1">
    <location>
        <begin position="66"/>
        <end position="88"/>
    </location>
</feature>
<dbReference type="EMBL" id="NHRJ02000002">
    <property type="protein sequence ID" value="PZE22067.1"/>
    <property type="molecule type" value="Genomic_DNA"/>
</dbReference>
<reference evidence="3" key="1">
    <citation type="submission" date="2018-06" db="EMBL/GenBank/DDBJ databases">
        <title>Paenibacillus xerothermodurans sp. nov. an extremely dry heat resistant spore forming bacterium isolated from the soil of Cape Canaveral, Florida.</title>
        <authorList>
            <person name="Seuylemezian A."/>
            <person name="Kaur N."/>
            <person name="Patil P."/>
            <person name="Patil P."/>
            <person name="Mayilraj S."/>
            <person name="Vaishampayan P."/>
        </authorList>
    </citation>
    <scope>NUCLEOTIDE SEQUENCE [LARGE SCALE GENOMIC DNA]</scope>
    <source>
        <strain evidence="3">ATCC 27380</strain>
    </source>
</reference>
<proteinExistence type="predicted"/>
<protein>
    <submittedName>
        <fullName evidence="3">VanZ family protein</fullName>
    </submittedName>
</protein>
<feature type="transmembrane region" description="Helical" evidence="1">
    <location>
        <begin position="12"/>
        <end position="33"/>
    </location>
</feature>
<keyword evidence="1" id="KW-1133">Transmembrane helix</keyword>